<keyword evidence="10" id="KW-1185">Reference proteome</keyword>
<dbReference type="AlphaFoldDB" id="A0A7C9UUD2"/>
<comment type="caution">
    <text evidence="9">The sequence shown here is derived from an EMBL/GenBank/DDBJ whole genome shotgun (WGS) entry which is preliminary data.</text>
</comment>
<comment type="subcellular location">
    <subcellularLocation>
        <location evidence="1">Cell membrane</location>
        <topology evidence="1">Multi-pass membrane protein</topology>
    </subcellularLocation>
</comment>
<evidence type="ECO:0000256" key="7">
    <source>
        <dbReference type="ARBA" id="ARBA00023136"/>
    </source>
</evidence>
<dbReference type="EMBL" id="JAAIYP010000007">
    <property type="protein sequence ID" value="NFV78890.1"/>
    <property type="molecule type" value="Genomic_DNA"/>
</dbReference>
<feature type="transmembrane region" description="Helical" evidence="8">
    <location>
        <begin position="129"/>
        <end position="151"/>
    </location>
</feature>
<evidence type="ECO:0000256" key="6">
    <source>
        <dbReference type="ARBA" id="ARBA00022989"/>
    </source>
</evidence>
<dbReference type="Pfam" id="PF03591">
    <property type="entry name" value="AzlC"/>
    <property type="match status" value="1"/>
</dbReference>
<evidence type="ECO:0000256" key="5">
    <source>
        <dbReference type="ARBA" id="ARBA00022692"/>
    </source>
</evidence>
<dbReference type="InterPro" id="IPR011606">
    <property type="entry name" value="Brnchd-chn_aa_trnsp_permease"/>
</dbReference>
<keyword evidence="5 8" id="KW-0812">Transmembrane</keyword>
<sequence length="233" mass="24133">MTAQAGFRRGLWDGISLVVGYFSIALSFGLLAVRLGFSPLEAQMVSAVVYAGASQFALVSLLAVGASAWSVAGVVVAMNLRHLFYGPALLSRMPADGPRLPRPLLAFGMTDEVFALASASLTRAHGDRWLFGVQMAAYGAWLAGTAAGAFASRWDVARLPAVDAALAFVLPALFLALLLPMLTRRHVLSLVVAGGTALMLAGWLPGHVTMLVAMVAGAAVAALRPQGGGDDAD</sequence>
<organism evidence="9 10">
    <name type="scientific">Magnetospirillum aberrantis SpK</name>
    <dbReference type="NCBI Taxonomy" id="908842"/>
    <lineage>
        <taxon>Bacteria</taxon>
        <taxon>Pseudomonadati</taxon>
        <taxon>Pseudomonadota</taxon>
        <taxon>Alphaproteobacteria</taxon>
        <taxon>Rhodospirillales</taxon>
        <taxon>Rhodospirillaceae</taxon>
        <taxon>Magnetospirillum</taxon>
    </lineage>
</organism>
<evidence type="ECO:0000313" key="10">
    <source>
        <dbReference type="Proteomes" id="UP000480684"/>
    </source>
</evidence>
<evidence type="ECO:0000256" key="2">
    <source>
        <dbReference type="ARBA" id="ARBA00010735"/>
    </source>
</evidence>
<feature type="transmembrane region" description="Helical" evidence="8">
    <location>
        <begin position="186"/>
        <end position="204"/>
    </location>
</feature>
<protein>
    <submittedName>
        <fullName evidence="9">AzlC family ABC transporter permease</fullName>
    </submittedName>
</protein>
<gene>
    <name evidence="9" type="ORF">G4223_02015</name>
</gene>
<feature type="transmembrane region" description="Helical" evidence="8">
    <location>
        <begin position="15"/>
        <end position="35"/>
    </location>
</feature>
<dbReference type="PANTHER" id="PTHR34979">
    <property type="entry name" value="INNER MEMBRANE PROTEIN YGAZ"/>
    <property type="match status" value="1"/>
</dbReference>
<proteinExistence type="inferred from homology"/>
<keyword evidence="7 8" id="KW-0472">Membrane</keyword>
<keyword evidence="4" id="KW-1003">Cell membrane</keyword>
<dbReference type="RefSeq" id="WP_163674286.1">
    <property type="nucleotide sequence ID" value="NZ_JAAIYP010000007.1"/>
</dbReference>
<evidence type="ECO:0000256" key="4">
    <source>
        <dbReference type="ARBA" id="ARBA00022475"/>
    </source>
</evidence>
<keyword evidence="3" id="KW-0813">Transport</keyword>
<reference evidence="9 10" key="1">
    <citation type="submission" date="2020-02" db="EMBL/GenBank/DDBJ databases">
        <authorList>
            <person name="Dziuba M."/>
            <person name="Kuznetsov B."/>
            <person name="Mardanov A."/>
            <person name="Ravin N."/>
            <person name="Grouzdev D."/>
        </authorList>
    </citation>
    <scope>NUCLEOTIDE SEQUENCE [LARGE SCALE GENOMIC DNA]</scope>
    <source>
        <strain evidence="9 10">SpK</strain>
    </source>
</reference>
<evidence type="ECO:0000256" key="8">
    <source>
        <dbReference type="SAM" id="Phobius"/>
    </source>
</evidence>
<evidence type="ECO:0000256" key="3">
    <source>
        <dbReference type="ARBA" id="ARBA00022448"/>
    </source>
</evidence>
<feature type="transmembrane region" description="Helical" evidence="8">
    <location>
        <begin position="157"/>
        <end position="179"/>
    </location>
</feature>
<dbReference type="Proteomes" id="UP000480684">
    <property type="component" value="Unassembled WGS sequence"/>
</dbReference>
<feature type="transmembrane region" description="Helical" evidence="8">
    <location>
        <begin position="100"/>
        <end position="117"/>
    </location>
</feature>
<name>A0A7C9UUD2_9PROT</name>
<feature type="transmembrane region" description="Helical" evidence="8">
    <location>
        <begin position="56"/>
        <end position="80"/>
    </location>
</feature>
<keyword evidence="6 8" id="KW-1133">Transmembrane helix</keyword>
<dbReference type="PANTHER" id="PTHR34979:SF1">
    <property type="entry name" value="INNER MEMBRANE PROTEIN YGAZ"/>
    <property type="match status" value="1"/>
</dbReference>
<dbReference type="GO" id="GO:0005886">
    <property type="term" value="C:plasma membrane"/>
    <property type="evidence" value="ECO:0007669"/>
    <property type="project" value="UniProtKB-SubCell"/>
</dbReference>
<accession>A0A7C9UUD2</accession>
<evidence type="ECO:0000256" key="1">
    <source>
        <dbReference type="ARBA" id="ARBA00004651"/>
    </source>
</evidence>
<dbReference type="GO" id="GO:1903785">
    <property type="term" value="P:L-valine transmembrane transport"/>
    <property type="evidence" value="ECO:0007669"/>
    <property type="project" value="TreeGrafter"/>
</dbReference>
<comment type="similarity">
    <text evidence="2">Belongs to the AzlC family.</text>
</comment>
<evidence type="ECO:0000313" key="9">
    <source>
        <dbReference type="EMBL" id="NFV78890.1"/>
    </source>
</evidence>